<evidence type="ECO:0008006" key="4">
    <source>
        <dbReference type="Google" id="ProtNLM"/>
    </source>
</evidence>
<evidence type="ECO:0000256" key="1">
    <source>
        <dbReference type="SAM" id="Phobius"/>
    </source>
</evidence>
<sequence>MVWTLIAVAAFLAIPGIFDGMALGQTGDAGGNGIGVLDFMDIRDSDGVRATSYQFSTDEGSLFEPGNTMRSALIHIELQIWLFLQIPACEFVGFAAGYEWLDPFHRAMIGVAEGITRQVATPLVLITAAAIGSLIVALFIARGFYSRATTQICFMLLVAVLSPVFLAEPLAEVLSPDGLLAQGRDLGISVAAGLNGNANPNPADQVEVMQAGLVDNLVRHPLQTWNFGHVVDRSPVCREAWSAAVVVGDGSDIREAMRDCGDSAAHARASEPSWGQVGSGLVIILLSPLASLVLVILSFMIVRDGCYAIYHGFMMIFGFAAGGFIYGPTQNFLIRNVVDAFVAAGRMSAFTIFLGVYTLFLNNLFLQAGG</sequence>
<feature type="transmembrane region" description="Helical" evidence="1">
    <location>
        <begin position="347"/>
        <end position="366"/>
    </location>
</feature>
<evidence type="ECO:0000313" key="2">
    <source>
        <dbReference type="EMBL" id="RDI45344.1"/>
    </source>
</evidence>
<proteinExistence type="predicted"/>
<dbReference type="AlphaFoldDB" id="A0A370GS64"/>
<feature type="transmembrane region" description="Helical" evidence="1">
    <location>
        <begin position="281"/>
        <end position="302"/>
    </location>
</feature>
<dbReference type="EMBL" id="QQAZ01000013">
    <property type="protein sequence ID" value="RDI45344.1"/>
    <property type="molecule type" value="Genomic_DNA"/>
</dbReference>
<keyword evidence="1" id="KW-0472">Membrane</keyword>
<name>A0A370GS64_9NOCA</name>
<feature type="transmembrane region" description="Helical" evidence="1">
    <location>
        <begin position="119"/>
        <end position="140"/>
    </location>
</feature>
<dbReference type="OrthoDB" id="4493164at2"/>
<comment type="caution">
    <text evidence="2">The sequence shown here is derived from an EMBL/GenBank/DDBJ whole genome shotgun (WGS) entry which is preliminary data.</text>
</comment>
<feature type="transmembrane region" description="Helical" evidence="1">
    <location>
        <begin position="152"/>
        <end position="171"/>
    </location>
</feature>
<keyword evidence="1" id="KW-1133">Transmembrane helix</keyword>
<organism evidence="2 3">
    <name type="scientific">Nocardia mexicana</name>
    <dbReference type="NCBI Taxonomy" id="279262"/>
    <lineage>
        <taxon>Bacteria</taxon>
        <taxon>Bacillati</taxon>
        <taxon>Actinomycetota</taxon>
        <taxon>Actinomycetes</taxon>
        <taxon>Mycobacteriales</taxon>
        <taxon>Nocardiaceae</taxon>
        <taxon>Nocardia</taxon>
    </lineage>
</organism>
<dbReference type="STRING" id="1210089.GCA_001613165_03138"/>
<gene>
    <name evidence="2" type="ORF">DFR68_113115</name>
</gene>
<evidence type="ECO:0000313" key="3">
    <source>
        <dbReference type="Proteomes" id="UP000255355"/>
    </source>
</evidence>
<reference evidence="2 3" key="1">
    <citation type="submission" date="2018-07" db="EMBL/GenBank/DDBJ databases">
        <title>Genomic Encyclopedia of Type Strains, Phase IV (KMG-IV): sequencing the most valuable type-strain genomes for metagenomic binning, comparative biology and taxonomic classification.</title>
        <authorList>
            <person name="Goeker M."/>
        </authorList>
    </citation>
    <scope>NUCLEOTIDE SEQUENCE [LARGE SCALE GENOMIC DNA]</scope>
    <source>
        <strain evidence="2 3">DSM 44952</strain>
    </source>
</reference>
<dbReference type="Proteomes" id="UP000255355">
    <property type="component" value="Unassembled WGS sequence"/>
</dbReference>
<keyword evidence="3" id="KW-1185">Reference proteome</keyword>
<protein>
    <recommendedName>
        <fullName evidence="4">TrbL/VirB6 plasmid conjugal transfer protein</fullName>
    </recommendedName>
</protein>
<dbReference type="RefSeq" id="WP_068020015.1">
    <property type="nucleotide sequence ID" value="NZ_QQAZ01000013.1"/>
</dbReference>
<keyword evidence="1" id="KW-0812">Transmembrane</keyword>
<feature type="transmembrane region" description="Helical" evidence="1">
    <location>
        <begin position="309"/>
        <end position="327"/>
    </location>
</feature>
<accession>A0A370GS64</accession>